<feature type="transmembrane region" description="Helical" evidence="1">
    <location>
        <begin position="12"/>
        <end position="31"/>
    </location>
</feature>
<dbReference type="InterPro" id="IPR029052">
    <property type="entry name" value="Metallo-depent_PP-like"/>
</dbReference>
<organism evidence="3 4">
    <name type="scientific">Brevibacillus choshinensis</name>
    <dbReference type="NCBI Taxonomy" id="54911"/>
    <lineage>
        <taxon>Bacteria</taxon>
        <taxon>Bacillati</taxon>
        <taxon>Bacillota</taxon>
        <taxon>Bacilli</taxon>
        <taxon>Bacillales</taxon>
        <taxon>Paenibacillaceae</taxon>
        <taxon>Brevibacillus</taxon>
    </lineage>
</organism>
<name>A0ABX7FK86_BRECH</name>
<feature type="domain" description="Calcineurin-like phosphoesterase" evidence="2">
    <location>
        <begin position="41"/>
        <end position="239"/>
    </location>
</feature>
<sequence length="327" mass="36671">MLMKTARGKLKWIGISCGLVMLFACAQWMGIGKTKATSNSFRFVVMGDTRGSSDSVNEKTLRKLLKNVKELSPQPSFILVTGDMVQGGSDLKKELDEWKDIVDDYYPLSMYYPAMGNHEDDPEAFSKAFPHLPNEQVKGYGRTAYSFDYGNARFIALNTDHEDKKGNYVVDEQQSAWLKQQLSVKGRDHTFVMFHVPAYPVGGHYGRSLDGNKKQRDAFWHLLDEHNVTAAFVGHEHNYNRRLINSDFDANGYHFTHGIYQLTLGAAGSPYSKVVEDKKNVVKGPKATSHYMTVDVNGKKAVCNVYDKDDNLLDSFTVDKESAGLAG</sequence>
<keyword evidence="1" id="KW-0472">Membrane</keyword>
<accession>A0ABX7FK86</accession>
<evidence type="ECO:0000256" key="1">
    <source>
        <dbReference type="SAM" id="Phobius"/>
    </source>
</evidence>
<evidence type="ECO:0000313" key="4">
    <source>
        <dbReference type="Proteomes" id="UP000596248"/>
    </source>
</evidence>
<dbReference type="InterPro" id="IPR004843">
    <property type="entry name" value="Calcineurin-like_PHP"/>
</dbReference>
<dbReference type="SUPFAM" id="SSF56300">
    <property type="entry name" value="Metallo-dependent phosphatases"/>
    <property type="match status" value="1"/>
</dbReference>
<dbReference type="Gene3D" id="3.60.21.10">
    <property type="match status" value="1"/>
</dbReference>
<evidence type="ECO:0000313" key="3">
    <source>
        <dbReference type="EMBL" id="QRG66542.1"/>
    </source>
</evidence>
<keyword evidence="1" id="KW-0812">Transmembrane</keyword>
<keyword evidence="1" id="KW-1133">Transmembrane helix</keyword>
<dbReference type="PROSITE" id="PS51257">
    <property type="entry name" value="PROKAR_LIPOPROTEIN"/>
    <property type="match status" value="1"/>
</dbReference>
<gene>
    <name evidence="3" type="ORF">JNE38_23960</name>
</gene>
<reference evidence="3 4" key="1">
    <citation type="submission" date="2021-01" db="EMBL/GenBank/DDBJ databases">
        <title>Identification of strong promoters based on the transcriptome of Brevibacillus choshinensis.</title>
        <authorList>
            <person name="Yao D."/>
            <person name="Zhang K."/>
            <person name="Wu J."/>
        </authorList>
    </citation>
    <scope>NUCLEOTIDE SEQUENCE [LARGE SCALE GENOMIC DNA]</scope>
    <source>
        <strain evidence="3 4">HPD31-SP3</strain>
    </source>
</reference>
<dbReference type="PANTHER" id="PTHR43143">
    <property type="entry name" value="METALLOPHOSPHOESTERASE, CALCINEURIN SUPERFAMILY"/>
    <property type="match status" value="1"/>
</dbReference>
<dbReference type="Proteomes" id="UP000596248">
    <property type="component" value="Chromosome"/>
</dbReference>
<dbReference type="PANTHER" id="PTHR43143:SF1">
    <property type="entry name" value="SERINE_THREONINE-PROTEIN PHOSPHATASE CPPED1"/>
    <property type="match status" value="1"/>
</dbReference>
<dbReference type="InterPro" id="IPR051918">
    <property type="entry name" value="STPP_CPPED1"/>
</dbReference>
<protein>
    <submittedName>
        <fullName evidence="3">Metallophosphoesterase</fullName>
    </submittedName>
</protein>
<keyword evidence="4" id="KW-1185">Reference proteome</keyword>
<proteinExistence type="predicted"/>
<dbReference type="EMBL" id="CP069127">
    <property type="protein sequence ID" value="QRG66542.1"/>
    <property type="molecule type" value="Genomic_DNA"/>
</dbReference>
<evidence type="ECO:0000259" key="2">
    <source>
        <dbReference type="Pfam" id="PF00149"/>
    </source>
</evidence>
<dbReference type="RefSeq" id="WP_203353608.1">
    <property type="nucleotide sequence ID" value="NZ_CP069127.1"/>
</dbReference>
<dbReference type="Pfam" id="PF00149">
    <property type="entry name" value="Metallophos"/>
    <property type="match status" value="1"/>
</dbReference>